<name>A0AAX1EFE4_9GAMM</name>
<gene>
    <name evidence="1" type="ORF">E3983_05320</name>
</gene>
<organism evidence="1 2">
    <name type="scientific">Legionella israelensis</name>
    <dbReference type="NCBI Taxonomy" id="454"/>
    <lineage>
        <taxon>Bacteria</taxon>
        <taxon>Pseudomonadati</taxon>
        <taxon>Pseudomonadota</taxon>
        <taxon>Gammaproteobacteria</taxon>
        <taxon>Legionellales</taxon>
        <taxon>Legionellaceae</taxon>
        <taxon>Legionella</taxon>
    </lineage>
</organism>
<sequence>MKESLQITLRKNRRSEDLIQVARKSKGQNILHSYNQSADAIPEENHFSETECFEIEWFDEMVKFFLERMNSDATELERYRLFLPEKLYQAMFKLSQACREHGVDYRPVDSMLKSIINKIRVTEKKLYEKTGIELDVLSDINYQEKPDESEQLTEHAMKIFRALIEQPDFYNHFNEQAQSVYHKSHNIKPGHLKGYAQGHTLPSKWVFACAIDVISTDTSPVSIIDENALFDLWVKPGIRAGKSVNEVSERLHKWRCSENIIERTLQQANMAV</sequence>
<accession>A0AAX1EFE4</accession>
<protein>
    <submittedName>
        <fullName evidence="1">Uncharacterized protein</fullName>
    </submittedName>
</protein>
<dbReference type="RefSeq" id="WP_135060147.1">
    <property type="nucleotide sequence ID" value="NZ_CP038254.1"/>
</dbReference>
<proteinExistence type="predicted"/>
<evidence type="ECO:0000313" key="2">
    <source>
        <dbReference type="Proteomes" id="UP000295517"/>
    </source>
</evidence>
<dbReference type="Proteomes" id="UP000295517">
    <property type="component" value="Chromosome"/>
</dbReference>
<evidence type="ECO:0000313" key="1">
    <source>
        <dbReference type="EMBL" id="QBR83818.1"/>
    </source>
</evidence>
<dbReference type="EMBL" id="CP038254">
    <property type="protein sequence ID" value="QBR83818.1"/>
    <property type="molecule type" value="Genomic_DNA"/>
</dbReference>
<dbReference type="AlphaFoldDB" id="A0AAX1EFE4"/>
<reference evidence="1 2" key="1">
    <citation type="submission" date="2019-03" db="EMBL/GenBank/DDBJ databases">
        <title>Diverse conjugative elements silence natural transformation in Legionella species.</title>
        <authorList>
            <person name="Durieux I."/>
            <person name="Ginevra C."/>
            <person name="Attaiech L."/>
            <person name="Picq K."/>
            <person name="Juan P.A."/>
            <person name="Jarraud S."/>
            <person name="Charpentier X."/>
        </authorList>
    </citation>
    <scope>NUCLEOTIDE SEQUENCE [LARGE SCALE GENOMIC DNA]</scope>
    <source>
        <strain evidence="1 2">HL-0427-4011</strain>
    </source>
</reference>